<reference evidence="1" key="1">
    <citation type="journal article" date="2014" name="Int. J. Syst. Evol. Microbiol.">
        <title>Complete genome sequence of Corynebacterium casei LMG S-19264T (=DSM 44701T), isolated from a smear-ripened cheese.</title>
        <authorList>
            <consortium name="US DOE Joint Genome Institute (JGI-PGF)"/>
            <person name="Walter F."/>
            <person name="Albersmeier A."/>
            <person name="Kalinowski J."/>
            <person name="Ruckert C."/>
        </authorList>
    </citation>
    <scope>NUCLEOTIDE SEQUENCE</scope>
    <source>
        <strain evidence="1">CGMCC 1.14984</strain>
    </source>
</reference>
<comment type="caution">
    <text evidence="1">The sequence shown here is derived from an EMBL/GenBank/DDBJ whole genome shotgun (WGS) entry which is preliminary data.</text>
</comment>
<evidence type="ECO:0000313" key="4">
    <source>
        <dbReference type="Proteomes" id="UP000818603"/>
    </source>
</evidence>
<protein>
    <submittedName>
        <fullName evidence="2">N-acetyltransferase</fullName>
    </submittedName>
</protein>
<sequence>MADGSSTLAARTISSLDEIDREAWDALANPADCPYHPFVSWDFLHALEASGSVRPETGWQPFHLLLEEGDALIGAMPLYVKGHSQGEYVFDYAWADAYERAGGKYYPKLLSAVPFTPVPGPRLLARDDGARLQLAGAATQIAEKFAFSSLHINFLQPEEARIGDALGLLRRSGQQYHFTNHGYDSFDDFLGELASRKRKNLRKEREKIPAEGVEIEWITGSDITEEHLDAFWIFYQDTGARKWGTPYLTRTFFRLLIERMADKVLLVMAKRDGQYIAGALNMIGGDTLYGRYWGCTEHVPFLHFEVCYYQAIDYAIANGLTRVEAGAQGEHKIARGYEPVETHSAHWIRDDNFRTAIARYLEDERAHNEADIDILKHYTPYRKG</sequence>
<dbReference type="EMBL" id="BMGZ01000001">
    <property type="protein sequence ID" value="GGH95192.1"/>
    <property type="molecule type" value="Genomic_DNA"/>
</dbReference>
<dbReference type="InterPro" id="IPR016181">
    <property type="entry name" value="Acyl_CoA_acyltransferase"/>
</dbReference>
<dbReference type="RefSeq" id="WP_155138243.1">
    <property type="nucleotide sequence ID" value="NZ_BMGZ01000001.1"/>
</dbReference>
<organism evidence="1 3">
    <name type="scientific">Aquisalinus luteolus</name>
    <dbReference type="NCBI Taxonomy" id="1566827"/>
    <lineage>
        <taxon>Bacteria</taxon>
        <taxon>Pseudomonadati</taxon>
        <taxon>Pseudomonadota</taxon>
        <taxon>Alphaproteobacteria</taxon>
        <taxon>Parvularculales</taxon>
        <taxon>Parvularculaceae</taxon>
        <taxon>Aquisalinus</taxon>
    </lineage>
</organism>
<dbReference type="InterPro" id="IPR007434">
    <property type="entry name" value="FemAB-like"/>
</dbReference>
<dbReference type="Pfam" id="PF04339">
    <property type="entry name" value="FemAB_like"/>
    <property type="match status" value="1"/>
</dbReference>
<proteinExistence type="predicted"/>
<dbReference type="PANTHER" id="PTHR47017:SF1">
    <property type="entry name" value="ACYL-COA"/>
    <property type="match status" value="1"/>
</dbReference>
<dbReference type="AlphaFoldDB" id="A0A8J3A5L1"/>
<accession>A0A8J3A5L1</accession>
<evidence type="ECO:0000313" key="3">
    <source>
        <dbReference type="Proteomes" id="UP000621856"/>
    </source>
</evidence>
<name>A0A8J3A5L1_9PROT</name>
<keyword evidence="4" id="KW-1185">Reference proteome</keyword>
<dbReference type="EMBL" id="VCJR02000001">
    <property type="protein sequence ID" value="NHK27358.1"/>
    <property type="molecule type" value="Genomic_DNA"/>
</dbReference>
<dbReference type="Proteomes" id="UP000818603">
    <property type="component" value="Unassembled WGS sequence"/>
</dbReference>
<dbReference type="SUPFAM" id="SSF55729">
    <property type="entry name" value="Acyl-CoA N-acyltransferases (Nat)"/>
    <property type="match status" value="1"/>
</dbReference>
<gene>
    <name evidence="2" type="ORF">FF098_005525</name>
    <name evidence="1" type="ORF">GCM10011355_11150</name>
</gene>
<reference evidence="1" key="3">
    <citation type="submission" date="2020-09" db="EMBL/GenBank/DDBJ databases">
        <authorList>
            <person name="Sun Q."/>
            <person name="Zhou Y."/>
        </authorList>
    </citation>
    <scope>NUCLEOTIDE SEQUENCE</scope>
    <source>
        <strain evidence="1">CGMCC 1.14984</strain>
    </source>
</reference>
<reference evidence="2 4" key="2">
    <citation type="submission" date="2020-02" db="EMBL/GenBank/DDBJ databases">
        <title>Genome sequence of Parvularcula flava strain NH6-79.</title>
        <authorList>
            <person name="Abdul Karim M.H."/>
            <person name="Lam M.Q."/>
            <person name="Chen S.J."/>
            <person name="Yahya A."/>
            <person name="Shahir S."/>
            <person name="Shamsir M.S."/>
            <person name="Chong C.S."/>
        </authorList>
    </citation>
    <scope>NUCLEOTIDE SEQUENCE [LARGE SCALE GENOMIC DNA]</scope>
    <source>
        <strain evidence="2 4">NH6-79</strain>
    </source>
</reference>
<evidence type="ECO:0000313" key="1">
    <source>
        <dbReference type="EMBL" id="GGH95192.1"/>
    </source>
</evidence>
<dbReference type="PANTHER" id="PTHR47017">
    <property type="entry name" value="ACYL-COA"/>
    <property type="match status" value="1"/>
</dbReference>
<evidence type="ECO:0000313" key="2">
    <source>
        <dbReference type="EMBL" id="NHK27358.1"/>
    </source>
</evidence>
<dbReference type="Proteomes" id="UP000621856">
    <property type="component" value="Unassembled WGS sequence"/>
</dbReference>
<dbReference type="Gene3D" id="3.40.630.30">
    <property type="match status" value="1"/>
</dbReference>